<dbReference type="EMBL" id="JAWDGP010002956">
    <property type="protein sequence ID" value="KAK3778450.1"/>
    <property type="molecule type" value="Genomic_DNA"/>
</dbReference>
<protein>
    <submittedName>
        <fullName evidence="1">Uncharacterized protein</fullName>
    </submittedName>
</protein>
<organism evidence="1 2">
    <name type="scientific">Elysia crispata</name>
    <name type="common">lettuce slug</name>
    <dbReference type="NCBI Taxonomy" id="231223"/>
    <lineage>
        <taxon>Eukaryota</taxon>
        <taxon>Metazoa</taxon>
        <taxon>Spiralia</taxon>
        <taxon>Lophotrochozoa</taxon>
        <taxon>Mollusca</taxon>
        <taxon>Gastropoda</taxon>
        <taxon>Heterobranchia</taxon>
        <taxon>Euthyneura</taxon>
        <taxon>Panpulmonata</taxon>
        <taxon>Sacoglossa</taxon>
        <taxon>Placobranchoidea</taxon>
        <taxon>Plakobranchidae</taxon>
        <taxon>Elysia</taxon>
    </lineage>
</organism>
<comment type="caution">
    <text evidence="1">The sequence shown here is derived from an EMBL/GenBank/DDBJ whole genome shotgun (WGS) entry which is preliminary data.</text>
</comment>
<dbReference type="AlphaFoldDB" id="A0AAE0ZZR1"/>
<sequence length="83" mass="9037">MESENRAKLGEQLAAEFVINPTAAQHLYLAVVASTILLNIFRPNCGERLHGLDILVLGKAFPSPDPNEVLLTVMIAIQLLSPE</sequence>
<evidence type="ECO:0000313" key="1">
    <source>
        <dbReference type="EMBL" id="KAK3778450.1"/>
    </source>
</evidence>
<keyword evidence="2" id="KW-1185">Reference proteome</keyword>
<accession>A0AAE0ZZR1</accession>
<gene>
    <name evidence="1" type="ORF">RRG08_014077</name>
</gene>
<evidence type="ECO:0000313" key="2">
    <source>
        <dbReference type="Proteomes" id="UP001283361"/>
    </source>
</evidence>
<reference evidence="1" key="1">
    <citation type="journal article" date="2023" name="G3 (Bethesda)">
        <title>A reference genome for the long-term kleptoplast-retaining sea slug Elysia crispata morphotype clarki.</title>
        <authorList>
            <person name="Eastman K.E."/>
            <person name="Pendleton A.L."/>
            <person name="Shaikh M.A."/>
            <person name="Suttiyut T."/>
            <person name="Ogas R."/>
            <person name="Tomko P."/>
            <person name="Gavelis G."/>
            <person name="Widhalm J.R."/>
            <person name="Wisecaver J.H."/>
        </authorList>
    </citation>
    <scope>NUCLEOTIDE SEQUENCE</scope>
    <source>
        <strain evidence="1">ECLA1</strain>
    </source>
</reference>
<dbReference type="Proteomes" id="UP001283361">
    <property type="component" value="Unassembled WGS sequence"/>
</dbReference>
<name>A0AAE0ZZR1_9GAST</name>
<proteinExistence type="predicted"/>